<feature type="transmembrane region" description="Helical" evidence="8">
    <location>
        <begin position="55"/>
        <end position="73"/>
    </location>
</feature>
<evidence type="ECO:0000256" key="8">
    <source>
        <dbReference type="SAM" id="Phobius"/>
    </source>
</evidence>
<dbReference type="Pfam" id="PF16916">
    <property type="entry name" value="ZT_dimer"/>
    <property type="match status" value="1"/>
</dbReference>
<proteinExistence type="inferred from homology"/>
<keyword evidence="12" id="KW-1185">Reference proteome</keyword>
<dbReference type="SUPFAM" id="SSF160240">
    <property type="entry name" value="Cation efflux protein cytoplasmic domain-like"/>
    <property type="match status" value="1"/>
</dbReference>
<evidence type="ECO:0000256" key="2">
    <source>
        <dbReference type="ARBA" id="ARBA00008873"/>
    </source>
</evidence>
<comment type="similarity">
    <text evidence="2">Belongs to the cation diffusion facilitator (CDF) transporter (TC 2.A.4) family. SLC30A subfamily.</text>
</comment>
<dbReference type="InterPro" id="IPR050681">
    <property type="entry name" value="CDF/SLC30A"/>
</dbReference>
<evidence type="ECO:0000256" key="3">
    <source>
        <dbReference type="ARBA" id="ARBA00022448"/>
    </source>
</evidence>
<comment type="caution">
    <text evidence="11">The sequence shown here is derived from an EMBL/GenBank/DDBJ whole genome shotgun (WGS) entry which is preliminary data.</text>
</comment>
<dbReference type="RefSeq" id="WP_251224208.1">
    <property type="nucleotide sequence ID" value="NZ_JAMBOL010000015.1"/>
</dbReference>
<evidence type="ECO:0000256" key="6">
    <source>
        <dbReference type="ARBA" id="ARBA00023065"/>
    </source>
</evidence>
<protein>
    <submittedName>
        <fullName evidence="11">Cation diffusion facilitator family transporter</fullName>
    </submittedName>
</protein>
<name>A0A9X2DQZ0_9BACI</name>
<dbReference type="GO" id="GO:0005385">
    <property type="term" value="F:zinc ion transmembrane transporter activity"/>
    <property type="evidence" value="ECO:0007669"/>
    <property type="project" value="TreeGrafter"/>
</dbReference>
<reference evidence="11" key="1">
    <citation type="submission" date="2022-05" db="EMBL/GenBank/DDBJ databases">
        <title>Comparative Genomics of Spacecraft Associated Microbes.</title>
        <authorList>
            <person name="Tran M.T."/>
            <person name="Wright A."/>
            <person name="Seuylemezian A."/>
            <person name="Eisen J."/>
            <person name="Coil D."/>
        </authorList>
    </citation>
    <scope>NUCLEOTIDE SEQUENCE</scope>
    <source>
        <strain evidence="11">214.1.1</strain>
    </source>
</reference>
<dbReference type="Gene3D" id="1.20.1510.10">
    <property type="entry name" value="Cation efflux protein transmembrane domain"/>
    <property type="match status" value="1"/>
</dbReference>
<evidence type="ECO:0000313" key="11">
    <source>
        <dbReference type="EMBL" id="MCM3715464.1"/>
    </source>
</evidence>
<dbReference type="InterPro" id="IPR036837">
    <property type="entry name" value="Cation_efflux_CTD_sf"/>
</dbReference>
<evidence type="ECO:0000259" key="10">
    <source>
        <dbReference type="Pfam" id="PF16916"/>
    </source>
</evidence>
<evidence type="ECO:0000256" key="5">
    <source>
        <dbReference type="ARBA" id="ARBA00022989"/>
    </source>
</evidence>
<keyword evidence="7 8" id="KW-0472">Membrane</keyword>
<keyword evidence="5 8" id="KW-1133">Transmembrane helix</keyword>
<feature type="transmembrane region" description="Helical" evidence="8">
    <location>
        <begin position="18"/>
        <end position="35"/>
    </location>
</feature>
<evidence type="ECO:0000259" key="9">
    <source>
        <dbReference type="Pfam" id="PF01545"/>
    </source>
</evidence>
<dbReference type="NCBIfam" id="TIGR01297">
    <property type="entry name" value="CDF"/>
    <property type="match status" value="1"/>
</dbReference>
<feature type="transmembrane region" description="Helical" evidence="8">
    <location>
        <begin position="85"/>
        <end position="103"/>
    </location>
</feature>
<keyword evidence="3" id="KW-0813">Transport</keyword>
<dbReference type="EMBL" id="JAMBOL010000015">
    <property type="protein sequence ID" value="MCM3715464.1"/>
    <property type="molecule type" value="Genomic_DNA"/>
</dbReference>
<keyword evidence="6" id="KW-0406">Ion transport</keyword>
<sequence>MSHHHNYQATGQANKKNLILAMVIIGSWMFVQFIGGLWTGSLALLADAVHMLNDFSNLLISLIAIILAAKAATNKRTFGNHRYEILSSLFNSIALLVIAVFIIREAIARLMNPQEVMGGEMMVFAIIGLIANLAAMYVLMRGDVKENLNMRGAYLHVLGDTLGSVAAITAAIIIYFFNWYIADPILSIVIALMISFSAVRLLKDTVHVLLEGTPVHINIKDIEESLLNIEGVINVHDLHVWTITSGINSLTCHLIIKPSYSNCHHEILLEANQLIRDKLHIDHSTIQIEKEDMRKIEHPDV</sequence>
<dbReference type="GO" id="GO:0005886">
    <property type="term" value="C:plasma membrane"/>
    <property type="evidence" value="ECO:0007669"/>
    <property type="project" value="TreeGrafter"/>
</dbReference>
<feature type="transmembrane region" description="Helical" evidence="8">
    <location>
        <begin position="123"/>
        <end position="140"/>
    </location>
</feature>
<feature type="transmembrane region" description="Helical" evidence="8">
    <location>
        <begin position="152"/>
        <end position="178"/>
    </location>
</feature>
<dbReference type="InterPro" id="IPR027470">
    <property type="entry name" value="Cation_efflux_CTD"/>
</dbReference>
<gene>
    <name evidence="11" type="ORF">M3202_15445</name>
</gene>
<dbReference type="Proteomes" id="UP001139179">
    <property type="component" value="Unassembled WGS sequence"/>
</dbReference>
<evidence type="ECO:0000256" key="1">
    <source>
        <dbReference type="ARBA" id="ARBA00004141"/>
    </source>
</evidence>
<dbReference type="PANTHER" id="PTHR11562">
    <property type="entry name" value="CATION EFFLUX PROTEIN/ ZINC TRANSPORTER"/>
    <property type="match status" value="1"/>
</dbReference>
<dbReference type="InterPro" id="IPR027469">
    <property type="entry name" value="Cation_efflux_TMD_sf"/>
</dbReference>
<dbReference type="SUPFAM" id="SSF161111">
    <property type="entry name" value="Cation efflux protein transmembrane domain-like"/>
    <property type="match status" value="1"/>
</dbReference>
<evidence type="ECO:0000256" key="4">
    <source>
        <dbReference type="ARBA" id="ARBA00022692"/>
    </source>
</evidence>
<dbReference type="Pfam" id="PF01545">
    <property type="entry name" value="Cation_efflux"/>
    <property type="match status" value="1"/>
</dbReference>
<evidence type="ECO:0000313" key="12">
    <source>
        <dbReference type="Proteomes" id="UP001139179"/>
    </source>
</evidence>
<feature type="transmembrane region" description="Helical" evidence="8">
    <location>
        <begin position="184"/>
        <end position="202"/>
    </location>
</feature>
<accession>A0A9X2DQZ0</accession>
<dbReference type="AlphaFoldDB" id="A0A9X2DQZ0"/>
<feature type="domain" description="Cation efflux protein cytoplasmic" evidence="10">
    <location>
        <begin position="216"/>
        <end position="290"/>
    </location>
</feature>
<dbReference type="InterPro" id="IPR058533">
    <property type="entry name" value="Cation_efflux_TM"/>
</dbReference>
<evidence type="ECO:0000256" key="7">
    <source>
        <dbReference type="ARBA" id="ARBA00023136"/>
    </source>
</evidence>
<keyword evidence="4 8" id="KW-0812">Transmembrane</keyword>
<dbReference type="InterPro" id="IPR002524">
    <property type="entry name" value="Cation_efflux"/>
</dbReference>
<comment type="subcellular location">
    <subcellularLocation>
        <location evidence="1">Membrane</location>
        <topology evidence="1">Multi-pass membrane protein</topology>
    </subcellularLocation>
</comment>
<dbReference type="PANTHER" id="PTHR11562:SF17">
    <property type="entry name" value="RE54080P-RELATED"/>
    <property type="match status" value="1"/>
</dbReference>
<feature type="domain" description="Cation efflux protein transmembrane" evidence="9">
    <location>
        <begin position="18"/>
        <end position="210"/>
    </location>
</feature>
<organism evidence="11 12">
    <name type="scientific">Halalkalibacter oceani</name>
    <dbReference type="NCBI Taxonomy" id="1653776"/>
    <lineage>
        <taxon>Bacteria</taxon>
        <taxon>Bacillati</taxon>
        <taxon>Bacillota</taxon>
        <taxon>Bacilli</taxon>
        <taxon>Bacillales</taxon>
        <taxon>Bacillaceae</taxon>
        <taxon>Halalkalibacter</taxon>
    </lineage>
</organism>